<keyword evidence="1" id="KW-0479">Metal-binding</keyword>
<dbReference type="GO" id="GO:0031267">
    <property type="term" value="F:small GTPase binding"/>
    <property type="evidence" value="ECO:0007669"/>
    <property type="project" value="TreeGrafter"/>
</dbReference>
<protein>
    <submittedName>
        <fullName evidence="9">RCC1/BLIP-II protein</fullName>
    </submittedName>
</protein>
<feature type="repeat" description="RCC1" evidence="6">
    <location>
        <begin position="393"/>
        <end position="447"/>
    </location>
</feature>
<evidence type="ECO:0000256" key="1">
    <source>
        <dbReference type="ARBA" id="ARBA00022723"/>
    </source>
</evidence>
<dbReference type="Proteomes" id="UP000077266">
    <property type="component" value="Unassembled WGS sequence"/>
</dbReference>
<name>A0A165EQV8_EXIGL</name>
<proteinExistence type="predicted"/>
<dbReference type="Pfam" id="PF25390">
    <property type="entry name" value="WD40_RLD"/>
    <property type="match status" value="1"/>
</dbReference>
<keyword evidence="3 5" id="KW-0863">Zinc-finger</keyword>
<dbReference type="EMBL" id="KV426123">
    <property type="protein sequence ID" value="KZV87496.1"/>
    <property type="molecule type" value="Genomic_DNA"/>
</dbReference>
<dbReference type="GO" id="GO:0008270">
    <property type="term" value="F:zinc ion binding"/>
    <property type="evidence" value="ECO:0007669"/>
    <property type="project" value="UniProtKB-KW"/>
</dbReference>
<dbReference type="PROSITE" id="PS00626">
    <property type="entry name" value="RCC1_2"/>
    <property type="match status" value="1"/>
</dbReference>
<keyword evidence="2" id="KW-0677">Repeat</keyword>
<feature type="compositionally biased region" description="Acidic residues" evidence="7">
    <location>
        <begin position="522"/>
        <end position="533"/>
    </location>
</feature>
<feature type="domain" description="PHD-type" evidence="8">
    <location>
        <begin position="463"/>
        <end position="514"/>
    </location>
</feature>
<feature type="compositionally biased region" description="Polar residues" evidence="7">
    <location>
        <begin position="16"/>
        <end position="26"/>
    </location>
</feature>
<dbReference type="PANTHER" id="PTHR46207:SF1">
    <property type="entry name" value="PROTEIN RCC2"/>
    <property type="match status" value="1"/>
</dbReference>
<dbReference type="Gene3D" id="3.30.40.10">
    <property type="entry name" value="Zinc/RING finger domain, C3HC4 (zinc finger)"/>
    <property type="match status" value="1"/>
</dbReference>
<dbReference type="OrthoDB" id="5370059at2759"/>
<sequence>MSESDTKVPPTPAEPAQTNGAHSEQQWGRIIITGGTDWANLGKRDRAGASLVDQDTYPDLYEPHVLRPLCTVKIASIYAAPCASHFVAIDIKGGAWLWGRNTSSALGVDGDTTDAIQCDAPRRVTASSLGAPKGTRFVHAAVGRYHTLLVGSNGRVWGAGLNNNGQCGLPSSTPELKTFTLIESGPKNGGDRERVVQAAAGISFSLVLTDTGRVYAFGSAEHGQLGNGTTGEHIGNNRKVMFDIVDEPTLVEGLEGKEVTQIAAGNQHSIVVTKDGLVYTWGSGGYCRTGLGKQDDALTAQLVTAPFTGEHEEQRAWKVFAGPTNCIVVDRQRVTWIAGKWKTSGDGSAGQSYTTFKRMPELEACKVSTAASGGVTHFAVTPDTEAEDDKEVNMTVAWGQNAQNGELGLGNEGPLSSTRPTRVEPLKGVHVFALAAGQHSSVFLATPGSELSSLPRHPHVEAPGECVVCSQDKGEDDSPLECEKCETPYHLGCLNPPLSAVPEDEWFCDKCIAEAAAAVPDEPAEPEAVAEAEAEVKPKPKPVSPAPETNGAAVENGATTNGDAPTNGLKRKVPEDADEAPAEEGNAKKLKADSE</sequence>
<organism evidence="9 10">
    <name type="scientific">Exidia glandulosa HHB12029</name>
    <dbReference type="NCBI Taxonomy" id="1314781"/>
    <lineage>
        <taxon>Eukaryota</taxon>
        <taxon>Fungi</taxon>
        <taxon>Dikarya</taxon>
        <taxon>Basidiomycota</taxon>
        <taxon>Agaricomycotina</taxon>
        <taxon>Agaricomycetes</taxon>
        <taxon>Auriculariales</taxon>
        <taxon>Exidiaceae</taxon>
        <taxon>Exidia</taxon>
    </lineage>
</organism>
<evidence type="ECO:0000259" key="8">
    <source>
        <dbReference type="PROSITE" id="PS50016"/>
    </source>
</evidence>
<dbReference type="PROSITE" id="PS01359">
    <property type="entry name" value="ZF_PHD_1"/>
    <property type="match status" value="1"/>
</dbReference>
<feature type="compositionally biased region" description="Basic and acidic residues" evidence="7">
    <location>
        <begin position="585"/>
        <end position="595"/>
    </location>
</feature>
<gene>
    <name evidence="9" type="ORF">EXIGLDRAFT_679878</name>
</gene>
<feature type="repeat" description="RCC1" evidence="6">
    <location>
        <begin position="276"/>
        <end position="332"/>
    </location>
</feature>
<feature type="repeat" description="RCC1" evidence="6">
    <location>
        <begin position="93"/>
        <end position="153"/>
    </location>
</feature>
<dbReference type="PROSITE" id="PS50012">
    <property type="entry name" value="RCC1_3"/>
    <property type="match status" value="5"/>
</dbReference>
<keyword evidence="10" id="KW-1185">Reference proteome</keyword>
<dbReference type="Pfam" id="PF00628">
    <property type="entry name" value="PHD"/>
    <property type="match status" value="1"/>
</dbReference>
<evidence type="ECO:0000256" key="7">
    <source>
        <dbReference type="SAM" id="MobiDB-lite"/>
    </source>
</evidence>
<feature type="repeat" description="RCC1" evidence="6">
    <location>
        <begin position="154"/>
        <end position="211"/>
    </location>
</feature>
<feature type="region of interest" description="Disordered" evidence="7">
    <location>
        <begin position="1"/>
        <end position="26"/>
    </location>
</feature>
<dbReference type="Gene3D" id="2.130.10.30">
    <property type="entry name" value="Regulator of chromosome condensation 1/beta-lactamase-inhibitor protein II"/>
    <property type="match status" value="2"/>
</dbReference>
<dbReference type="PRINTS" id="PR00633">
    <property type="entry name" value="RCCNDNSATION"/>
</dbReference>
<dbReference type="GO" id="GO:0016020">
    <property type="term" value="C:membrane"/>
    <property type="evidence" value="ECO:0007669"/>
    <property type="project" value="TreeGrafter"/>
</dbReference>
<dbReference type="InterPro" id="IPR009091">
    <property type="entry name" value="RCC1/BLIP-II"/>
</dbReference>
<dbReference type="SUPFAM" id="SSF57903">
    <property type="entry name" value="FYVE/PHD zinc finger"/>
    <property type="match status" value="1"/>
</dbReference>
<dbReference type="InterPro" id="IPR001965">
    <property type="entry name" value="Znf_PHD"/>
</dbReference>
<feature type="region of interest" description="Disordered" evidence="7">
    <location>
        <begin position="520"/>
        <end position="595"/>
    </location>
</feature>
<dbReference type="InterPro" id="IPR028641">
    <property type="entry name" value="RCC2"/>
</dbReference>
<accession>A0A165EQV8</accession>
<evidence type="ECO:0000256" key="5">
    <source>
        <dbReference type="PROSITE-ProRule" id="PRU00146"/>
    </source>
</evidence>
<dbReference type="SUPFAM" id="SSF50985">
    <property type="entry name" value="RCC1/BLIP-II"/>
    <property type="match status" value="1"/>
</dbReference>
<dbReference type="STRING" id="1314781.A0A165EQV8"/>
<dbReference type="InterPro" id="IPR011011">
    <property type="entry name" value="Znf_FYVE_PHD"/>
</dbReference>
<evidence type="ECO:0000256" key="3">
    <source>
        <dbReference type="ARBA" id="ARBA00022771"/>
    </source>
</evidence>
<feature type="repeat" description="RCC1" evidence="6">
    <location>
        <begin position="212"/>
        <end position="275"/>
    </location>
</feature>
<dbReference type="InterPro" id="IPR019786">
    <property type="entry name" value="Zinc_finger_PHD-type_CS"/>
</dbReference>
<evidence type="ECO:0000256" key="4">
    <source>
        <dbReference type="ARBA" id="ARBA00022833"/>
    </source>
</evidence>
<evidence type="ECO:0000313" key="10">
    <source>
        <dbReference type="Proteomes" id="UP000077266"/>
    </source>
</evidence>
<dbReference type="InParanoid" id="A0A165EQV8"/>
<dbReference type="PROSITE" id="PS50016">
    <property type="entry name" value="ZF_PHD_2"/>
    <property type="match status" value="1"/>
</dbReference>
<dbReference type="AlphaFoldDB" id="A0A165EQV8"/>
<dbReference type="InterPro" id="IPR058923">
    <property type="entry name" value="RCC1-like_dom"/>
</dbReference>
<dbReference type="SMART" id="SM00249">
    <property type="entry name" value="PHD"/>
    <property type="match status" value="1"/>
</dbReference>
<keyword evidence="4" id="KW-0862">Zinc</keyword>
<evidence type="ECO:0000313" key="9">
    <source>
        <dbReference type="EMBL" id="KZV87496.1"/>
    </source>
</evidence>
<evidence type="ECO:0000256" key="2">
    <source>
        <dbReference type="ARBA" id="ARBA00022737"/>
    </source>
</evidence>
<evidence type="ECO:0000256" key="6">
    <source>
        <dbReference type="PROSITE-ProRule" id="PRU00235"/>
    </source>
</evidence>
<dbReference type="PANTHER" id="PTHR46207">
    <property type="entry name" value="PROTEIN RCC2"/>
    <property type="match status" value="1"/>
</dbReference>
<dbReference type="InterPro" id="IPR019787">
    <property type="entry name" value="Znf_PHD-finger"/>
</dbReference>
<dbReference type="InterPro" id="IPR000408">
    <property type="entry name" value="Reg_chr_condens"/>
</dbReference>
<dbReference type="InterPro" id="IPR013083">
    <property type="entry name" value="Znf_RING/FYVE/PHD"/>
</dbReference>
<reference evidence="9 10" key="1">
    <citation type="journal article" date="2016" name="Mol. Biol. Evol.">
        <title>Comparative Genomics of Early-Diverging Mushroom-Forming Fungi Provides Insights into the Origins of Lignocellulose Decay Capabilities.</title>
        <authorList>
            <person name="Nagy L.G."/>
            <person name="Riley R."/>
            <person name="Tritt A."/>
            <person name="Adam C."/>
            <person name="Daum C."/>
            <person name="Floudas D."/>
            <person name="Sun H."/>
            <person name="Yadav J.S."/>
            <person name="Pangilinan J."/>
            <person name="Larsson K.H."/>
            <person name="Matsuura K."/>
            <person name="Barry K."/>
            <person name="Labutti K."/>
            <person name="Kuo R."/>
            <person name="Ohm R.A."/>
            <person name="Bhattacharya S.S."/>
            <person name="Shirouzu T."/>
            <person name="Yoshinaga Y."/>
            <person name="Martin F.M."/>
            <person name="Grigoriev I.V."/>
            <person name="Hibbett D.S."/>
        </authorList>
    </citation>
    <scope>NUCLEOTIDE SEQUENCE [LARGE SCALE GENOMIC DNA]</scope>
    <source>
        <strain evidence="9 10">HHB12029</strain>
    </source>
</reference>